<dbReference type="EMBL" id="CM056742">
    <property type="protein sequence ID" value="KAJ8677381.1"/>
    <property type="molecule type" value="Genomic_DNA"/>
</dbReference>
<reference evidence="1" key="1">
    <citation type="submission" date="2023-04" db="EMBL/GenBank/DDBJ databases">
        <title>A chromosome-level genome assembly of the parasitoid wasp Eretmocerus hayati.</title>
        <authorList>
            <person name="Zhong Y."/>
            <person name="Liu S."/>
            <person name="Liu Y."/>
        </authorList>
    </citation>
    <scope>NUCLEOTIDE SEQUENCE</scope>
    <source>
        <strain evidence="1">ZJU_SS_LIU_2023</strain>
    </source>
</reference>
<keyword evidence="2" id="KW-1185">Reference proteome</keyword>
<evidence type="ECO:0000313" key="2">
    <source>
        <dbReference type="Proteomes" id="UP001239111"/>
    </source>
</evidence>
<name>A0ACC2P3I4_9HYME</name>
<organism evidence="1 2">
    <name type="scientific">Eretmocerus hayati</name>
    <dbReference type="NCBI Taxonomy" id="131215"/>
    <lineage>
        <taxon>Eukaryota</taxon>
        <taxon>Metazoa</taxon>
        <taxon>Ecdysozoa</taxon>
        <taxon>Arthropoda</taxon>
        <taxon>Hexapoda</taxon>
        <taxon>Insecta</taxon>
        <taxon>Pterygota</taxon>
        <taxon>Neoptera</taxon>
        <taxon>Endopterygota</taxon>
        <taxon>Hymenoptera</taxon>
        <taxon>Apocrita</taxon>
        <taxon>Proctotrupomorpha</taxon>
        <taxon>Chalcidoidea</taxon>
        <taxon>Aphelinidae</taxon>
        <taxon>Aphelininae</taxon>
        <taxon>Eretmocerus</taxon>
    </lineage>
</organism>
<proteinExistence type="predicted"/>
<dbReference type="Proteomes" id="UP001239111">
    <property type="component" value="Chromosome 2"/>
</dbReference>
<sequence length="356" mass="41237">MRLLEMQRDSTPVVSDKQPHSVSGKLDPANPASESSNVETKNEKISMTIAVDLVIRGIREPVRFVIETSVKILPRNGRFWCFNKRSLVQQFFLHSKESTSLTSIEALTRKEDLESDEDEPMLSGTGEVSKSFSADELASWEEVLDTWQVNEQRPKLRIKLVRQGITEALRGEAWQRLRNFDSTQELMNKYRMLITKESSCESVIPRDVNGTFPAHDFFKKTRSEAYAVYEGEIGYCQGLRFLVASLLLHMPGEQTFCVLVRLMNNYGLRDLYKDRFDNLRMRVYRLNCLMEDQLPDLYKHFCHLRIETHMLAAQWFLTLFTASCACSIDVLQKRVAAARFREYSRILQSAFTQEMS</sequence>
<protein>
    <submittedName>
        <fullName evidence="1">Uncharacterized protein</fullName>
    </submittedName>
</protein>
<gene>
    <name evidence="1" type="ORF">QAD02_013168</name>
</gene>
<accession>A0ACC2P3I4</accession>
<evidence type="ECO:0000313" key="1">
    <source>
        <dbReference type="EMBL" id="KAJ8677381.1"/>
    </source>
</evidence>
<comment type="caution">
    <text evidence="1">The sequence shown here is derived from an EMBL/GenBank/DDBJ whole genome shotgun (WGS) entry which is preliminary data.</text>
</comment>